<comment type="subcellular location">
    <subcellularLocation>
        <location evidence="1">Nucleus</location>
    </subcellularLocation>
</comment>
<dbReference type="Gene3D" id="4.10.280.10">
    <property type="entry name" value="Helix-loop-helix DNA-binding domain"/>
    <property type="match status" value="1"/>
</dbReference>
<feature type="region of interest" description="Disordered" evidence="7">
    <location>
        <begin position="82"/>
        <end position="101"/>
    </location>
</feature>
<evidence type="ECO:0000256" key="7">
    <source>
        <dbReference type="SAM" id="MobiDB-lite"/>
    </source>
</evidence>
<dbReference type="Pfam" id="PF00989">
    <property type="entry name" value="PAS"/>
    <property type="match status" value="1"/>
</dbReference>
<dbReference type="InterPro" id="IPR000014">
    <property type="entry name" value="PAS"/>
</dbReference>
<reference evidence="10" key="3">
    <citation type="submission" date="2025-09" db="UniProtKB">
        <authorList>
            <consortium name="Ensembl"/>
        </authorList>
    </citation>
    <scope>IDENTIFICATION</scope>
    <source>
        <strain evidence="10">breed Abyssinian</strain>
    </source>
</reference>
<dbReference type="PANTHER" id="PTHR23043:SF30">
    <property type="entry name" value="NEURONAL PAS DOMAIN-CONTAINING PROTEIN 3"/>
    <property type="match status" value="1"/>
</dbReference>
<accession>A0ABI7X6Q7</accession>
<feature type="compositionally biased region" description="Basic and acidic residues" evidence="7">
    <location>
        <begin position="12"/>
        <end position="32"/>
    </location>
</feature>
<dbReference type="InterPro" id="IPR036638">
    <property type="entry name" value="HLH_DNA-bd_sf"/>
</dbReference>
<dbReference type="Pfam" id="PF23171">
    <property type="entry name" value="bHLH_HIF1A"/>
    <property type="match status" value="1"/>
</dbReference>
<dbReference type="InterPro" id="IPR035965">
    <property type="entry name" value="PAS-like_dom_sf"/>
</dbReference>
<evidence type="ECO:0000313" key="10">
    <source>
        <dbReference type="Ensembl" id="ENSFCTP00005017741.1"/>
    </source>
</evidence>
<dbReference type="Proteomes" id="UP000823872">
    <property type="component" value="Chromosome B3"/>
</dbReference>
<dbReference type="PROSITE" id="PS50112">
    <property type="entry name" value="PAS"/>
    <property type="match status" value="2"/>
</dbReference>
<evidence type="ECO:0000259" key="8">
    <source>
        <dbReference type="PROSITE" id="PS50112"/>
    </source>
</evidence>
<feature type="region of interest" description="Disordered" evidence="7">
    <location>
        <begin position="527"/>
        <end position="606"/>
    </location>
</feature>
<feature type="domain" description="PAS" evidence="8">
    <location>
        <begin position="302"/>
        <end position="357"/>
    </location>
</feature>
<evidence type="ECO:0000256" key="2">
    <source>
        <dbReference type="ARBA" id="ARBA00022737"/>
    </source>
</evidence>
<evidence type="ECO:0000256" key="5">
    <source>
        <dbReference type="ARBA" id="ARBA00023163"/>
    </source>
</evidence>
<dbReference type="Gene3D" id="3.30.450.20">
    <property type="entry name" value="PAS domain"/>
    <property type="match status" value="2"/>
</dbReference>
<feature type="region of interest" description="Disordered" evidence="7">
    <location>
        <begin position="1"/>
        <end position="32"/>
    </location>
</feature>
<evidence type="ECO:0000259" key="9">
    <source>
        <dbReference type="PROSITE" id="PS50888"/>
    </source>
</evidence>
<dbReference type="GeneTree" id="ENSGT00940000158051"/>
<feature type="compositionally biased region" description="Gly residues" evidence="7">
    <location>
        <begin position="725"/>
        <end position="736"/>
    </location>
</feature>
<dbReference type="InterPro" id="IPR013655">
    <property type="entry name" value="PAS_fold_3"/>
</dbReference>
<dbReference type="InterPro" id="IPR013767">
    <property type="entry name" value="PAS_fold"/>
</dbReference>
<dbReference type="SMART" id="SM00353">
    <property type="entry name" value="HLH"/>
    <property type="match status" value="1"/>
</dbReference>
<reference evidence="10 11" key="1">
    <citation type="submission" date="2021-02" db="EMBL/GenBank/DDBJ databases">
        <title>Safari Cat Assemblies.</title>
        <authorList>
            <person name="Bredemeyer K.R."/>
            <person name="Murphy W.J."/>
        </authorList>
    </citation>
    <scope>NUCLEOTIDE SEQUENCE [LARGE SCALE GENOMIC DNA]</scope>
</reference>
<feature type="compositionally biased region" description="Basic residues" evidence="7">
    <location>
        <begin position="561"/>
        <end position="582"/>
    </location>
</feature>
<dbReference type="CDD" id="cd19732">
    <property type="entry name" value="bHLH-PAS_NPAS3_PASD6"/>
    <property type="match status" value="1"/>
</dbReference>
<organism evidence="10 11">
    <name type="scientific">Felis catus</name>
    <name type="common">Cat</name>
    <name type="synonym">Felis silvestris catus</name>
    <dbReference type="NCBI Taxonomy" id="9685"/>
    <lineage>
        <taxon>Eukaryota</taxon>
        <taxon>Metazoa</taxon>
        <taxon>Chordata</taxon>
        <taxon>Craniata</taxon>
        <taxon>Vertebrata</taxon>
        <taxon>Euteleostomi</taxon>
        <taxon>Mammalia</taxon>
        <taxon>Eutheria</taxon>
        <taxon>Laurasiatheria</taxon>
        <taxon>Carnivora</taxon>
        <taxon>Feliformia</taxon>
        <taxon>Felidae</taxon>
        <taxon>Felinae</taxon>
        <taxon>Felis</taxon>
    </lineage>
</organism>
<keyword evidence="3" id="KW-0805">Transcription regulation</keyword>
<reference evidence="10" key="2">
    <citation type="submission" date="2025-08" db="UniProtKB">
        <authorList>
            <consortium name="Ensembl"/>
        </authorList>
    </citation>
    <scope>IDENTIFICATION</scope>
    <source>
        <strain evidence="10">breed Abyssinian</strain>
    </source>
</reference>
<dbReference type="PROSITE" id="PS50888">
    <property type="entry name" value="BHLH"/>
    <property type="match status" value="1"/>
</dbReference>
<dbReference type="Ensembl" id="ENSFCTT00005027313.1">
    <property type="protein sequence ID" value="ENSFCTP00005017741.1"/>
    <property type="gene ID" value="ENSFCTG00005009731.1"/>
</dbReference>
<gene>
    <name evidence="10" type="primary">NPAS3</name>
</gene>
<dbReference type="PANTHER" id="PTHR23043">
    <property type="entry name" value="HYPOXIA-INDUCIBLE FACTOR 1 ALPHA"/>
    <property type="match status" value="1"/>
</dbReference>
<feature type="compositionally biased region" description="Low complexity" evidence="7">
    <location>
        <begin position="470"/>
        <end position="488"/>
    </location>
</feature>
<feature type="region of interest" description="Disordered" evidence="7">
    <location>
        <begin position="706"/>
        <end position="742"/>
    </location>
</feature>
<sequence>MAPTKPSFQQDPSRRERLQALRKEKSRDAARSRRGKENFEFYELAKLLPLPAAITSQLDKASIIRLTISYLKMRDFANQGDPPWNLRMEGPPPNTSVKGAQRRRSPSALAIEVFEAHLGSHILQSLDGFVFALNQEGKFLYISETVSIYLGLSQVELTGSSVFDYVHPGDHVEMAEQLGMKLPPGRGLLSQGTAEDGASSASSSSQSETPEPVESTSPSLLTTDNTLERSFFIRMKSTLTKRGVHIKSSGYKVIHITGRLRLRVSLSHGRTVPSQIMGLVVVAHALPPPTINEVRIDCHMFVTRVNMDLNIIYCENRISDYMDLTPVDIVGKRCYHFIHAEDVEGIRHSHLDLLNKGQCVTKYYRWMQKNGGYIWIQSSATIAINAKNANEKNIIWVNYLLSNPEYKDTPMDIAQLPHLPEKTSESSETSDSESDSKDTSEDNENSKSDEKGNQSENSEDPEPDRKKSGNACDNDMNCNDDGHSSSNPDSRDSDDSFEHSDFENPKAGEDGFGALGPMQIKVERYVESESDLRLQNCESLTSDSAKDSDSAGEAGAQASSKHQKRKKRRKRQKGGSASRRRLSSASSPGGLDAGLVEPPRLLSSPNSASVLKIKTEISEPINFDNDSSIWNYPPNREISRNESPYSMTKPPSSEHFPSPQGGGGGGGLHVAIPDSVLTPPGADGAAAAAARKTQFGASATAALAPVASDPLSPPLSASPRDKHPGGGGGGGGGSGSGPSASNSLLYTGDLEALQRLQAGNVVLPLVHRVTGTLAATSTAAQRVYTTGTIRYAPAEVTLAMQGNLLPNAHAVNFVDVNSPGFGLDPKTPMEMLYHHVHRLNMSGPFGGAVSAASLTQMPAGNVFTTAEGLFSTLPFPVYSNGIHAAQTLERKED</sequence>
<feature type="domain" description="BHLH" evidence="9">
    <location>
        <begin position="21"/>
        <end position="74"/>
    </location>
</feature>
<keyword evidence="4" id="KW-0238">DNA-binding</keyword>
<feature type="compositionally biased region" description="Low complexity" evidence="7">
    <location>
        <begin position="706"/>
        <end position="718"/>
    </location>
</feature>
<protein>
    <recommendedName>
        <fullName evidence="12">Neuronal PAS domain protein 3</fullName>
    </recommendedName>
</protein>
<feature type="compositionally biased region" description="Polar residues" evidence="7">
    <location>
        <begin position="641"/>
        <end position="651"/>
    </location>
</feature>
<name>A0ABI7X6Q7_FELCA</name>
<evidence type="ECO:0008006" key="12">
    <source>
        <dbReference type="Google" id="ProtNLM"/>
    </source>
</evidence>
<feature type="compositionally biased region" description="Basic and acidic residues" evidence="7">
    <location>
        <begin position="489"/>
        <end position="509"/>
    </location>
</feature>
<feature type="region of interest" description="Disordered" evidence="7">
    <location>
        <begin position="183"/>
        <end position="221"/>
    </location>
</feature>
<dbReference type="SMART" id="SM00091">
    <property type="entry name" value="PAS"/>
    <property type="match status" value="2"/>
</dbReference>
<evidence type="ECO:0000256" key="6">
    <source>
        <dbReference type="ARBA" id="ARBA00023242"/>
    </source>
</evidence>
<feature type="region of interest" description="Disordered" evidence="7">
    <location>
        <begin position="418"/>
        <end position="515"/>
    </location>
</feature>
<keyword evidence="2" id="KW-0677">Repeat</keyword>
<keyword evidence="11" id="KW-1185">Reference proteome</keyword>
<feature type="domain" description="PAS" evidence="8">
    <location>
        <begin position="121"/>
        <end position="185"/>
    </location>
</feature>
<evidence type="ECO:0000256" key="1">
    <source>
        <dbReference type="ARBA" id="ARBA00004123"/>
    </source>
</evidence>
<feature type="compositionally biased region" description="Basic and acidic residues" evidence="7">
    <location>
        <begin position="434"/>
        <end position="453"/>
    </location>
</feature>
<evidence type="ECO:0000256" key="4">
    <source>
        <dbReference type="ARBA" id="ARBA00023125"/>
    </source>
</evidence>
<proteinExistence type="predicted"/>
<feature type="region of interest" description="Disordered" evidence="7">
    <location>
        <begin position="622"/>
        <end position="683"/>
    </location>
</feature>
<dbReference type="SUPFAM" id="SSF55785">
    <property type="entry name" value="PYP-like sensor domain (PAS domain)"/>
    <property type="match status" value="2"/>
</dbReference>
<dbReference type="InterPro" id="IPR011598">
    <property type="entry name" value="bHLH_dom"/>
</dbReference>
<dbReference type="CDD" id="cd00130">
    <property type="entry name" value="PAS"/>
    <property type="match status" value="2"/>
</dbReference>
<feature type="compositionally biased region" description="Polar residues" evidence="7">
    <location>
        <begin position="1"/>
        <end position="11"/>
    </location>
</feature>
<dbReference type="Pfam" id="PF08447">
    <property type="entry name" value="PAS_3"/>
    <property type="match status" value="1"/>
</dbReference>
<dbReference type="SUPFAM" id="SSF47459">
    <property type="entry name" value="HLH, helix-loop-helix DNA-binding domain"/>
    <property type="match status" value="1"/>
</dbReference>
<keyword evidence="6" id="KW-0539">Nucleus</keyword>
<evidence type="ECO:0000313" key="11">
    <source>
        <dbReference type="Proteomes" id="UP000823872"/>
    </source>
</evidence>
<evidence type="ECO:0000256" key="3">
    <source>
        <dbReference type="ARBA" id="ARBA00023015"/>
    </source>
</evidence>
<keyword evidence="5" id="KW-0804">Transcription</keyword>
<feature type="compositionally biased region" description="Low complexity" evidence="7">
    <location>
        <begin position="193"/>
        <end position="219"/>
    </location>
</feature>